<sequence>MGIKRSKEASGEVPPTLISAIYNQHTLRWVLEENTFAPKELRQGVSAQDFHVQVEAISISQIEASFRIIYEYSGMSKWRSTRSYPSGDGQFQDYLFDFDNSEVNKGGASLSKNSAQDPRRTPGPPRGRAGAEETGGEGEKQAGAQDAEDEGGSESEKQAGADEDNGSPQGDDEAEDGGDMTVELNFTPY</sequence>
<proteinExistence type="predicted"/>
<accession>A0ACD3APV0</accession>
<protein>
    <submittedName>
        <fullName evidence="1">Uncharacterized protein</fullName>
    </submittedName>
</protein>
<dbReference type="Proteomes" id="UP000308600">
    <property type="component" value="Unassembled WGS sequence"/>
</dbReference>
<evidence type="ECO:0000313" key="2">
    <source>
        <dbReference type="Proteomes" id="UP000308600"/>
    </source>
</evidence>
<dbReference type="EMBL" id="ML208378">
    <property type="protein sequence ID" value="TFK67336.1"/>
    <property type="molecule type" value="Genomic_DNA"/>
</dbReference>
<evidence type="ECO:0000313" key="1">
    <source>
        <dbReference type="EMBL" id="TFK67336.1"/>
    </source>
</evidence>
<organism evidence="1 2">
    <name type="scientific">Pluteus cervinus</name>
    <dbReference type="NCBI Taxonomy" id="181527"/>
    <lineage>
        <taxon>Eukaryota</taxon>
        <taxon>Fungi</taxon>
        <taxon>Dikarya</taxon>
        <taxon>Basidiomycota</taxon>
        <taxon>Agaricomycotina</taxon>
        <taxon>Agaricomycetes</taxon>
        <taxon>Agaricomycetidae</taxon>
        <taxon>Agaricales</taxon>
        <taxon>Pluteineae</taxon>
        <taxon>Pluteaceae</taxon>
        <taxon>Pluteus</taxon>
    </lineage>
</organism>
<gene>
    <name evidence="1" type="ORF">BDN72DRAFT_843187</name>
</gene>
<name>A0ACD3APV0_9AGAR</name>
<keyword evidence="2" id="KW-1185">Reference proteome</keyword>
<reference evidence="1 2" key="1">
    <citation type="journal article" date="2019" name="Nat. Ecol. Evol.">
        <title>Megaphylogeny resolves global patterns of mushroom evolution.</title>
        <authorList>
            <person name="Varga T."/>
            <person name="Krizsan K."/>
            <person name="Foldi C."/>
            <person name="Dima B."/>
            <person name="Sanchez-Garcia M."/>
            <person name="Sanchez-Ramirez S."/>
            <person name="Szollosi G.J."/>
            <person name="Szarkandi J.G."/>
            <person name="Papp V."/>
            <person name="Albert L."/>
            <person name="Andreopoulos W."/>
            <person name="Angelini C."/>
            <person name="Antonin V."/>
            <person name="Barry K.W."/>
            <person name="Bougher N.L."/>
            <person name="Buchanan P."/>
            <person name="Buyck B."/>
            <person name="Bense V."/>
            <person name="Catcheside P."/>
            <person name="Chovatia M."/>
            <person name="Cooper J."/>
            <person name="Damon W."/>
            <person name="Desjardin D."/>
            <person name="Finy P."/>
            <person name="Geml J."/>
            <person name="Haridas S."/>
            <person name="Hughes K."/>
            <person name="Justo A."/>
            <person name="Karasinski D."/>
            <person name="Kautmanova I."/>
            <person name="Kiss B."/>
            <person name="Kocsube S."/>
            <person name="Kotiranta H."/>
            <person name="LaButti K.M."/>
            <person name="Lechner B.E."/>
            <person name="Liimatainen K."/>
            <person name="Lipzen A."/>
            <person name="Lukacs Z."/>
            <person name="Mihaltcheva S."/>
            <person name="Morgado L.N."/>
            <person name="Niskanen T."/>
            <person name="Noordeloos M.E."/>
            <person name="Ohm R.A."/>
            <person name="Ortiz-Santana B."/>
            <person name="Ovrebo C."/>
            <person name="Racz N."/>
            <person name="Riley R."/>
            <person name="Savchenko A."/>
            <person name="Shiryaev A."/>
            <person name="Soop K."/>
            <person name="Spirin V."/>
            <person name="Szebenyi C."/>
            <person name="Tomsovsky M."/>
            <person name="Tulloss R.E."/>
            <person name="Uehling J."/>
            <person name="Grigoriev I.V."/>
            <person name="Vagvolgyi C."/>
            <person name="Papp T."/>
            <person name="Martin F.M."/>
            <person name="Miettinen O."/>
            <person name="Hibbett D.S."/>
            <person name="Nagy L.G."/>
        </authorList>
    </citation>
    <scope>NUCLEOTIDE SEQUENCE [LARGE SCALE GENOMIC DNA]</scope>
    <source>
        <strain evidence="1 2">NL-1719</strain>
    </source>
</reference>